<evidence type="ECO:0000256" key="1">
    <source>
        <dbReference type="SAM" id="MobiDB-lite"/>
    </source>
</evidence>
<proteinExistence type="predicted"/>
<dbReference type="AlphaFoldDB" id="A0A076ELX7"/>
<dbReference type="InterPro" id="IPR018721">
    <property type="entry name" value="DUF2252"/>
</dbReference>
<evidence type="ECO:0000313" key="3">
    <source>
        <dbReference type="Proteomes" id="UP000028488"/>
    </source>
</evidence>
<evidence type="ECO:0000313" key="2">
    <source>
        <dbReference type="EMBL" id="AII06258.1"/>
    </source>
</evidence>
<dbReference type="PANTHER" id="PTHR39441">
    <property type="entry name" value="DUF2252 DOMAIN-CONTAINING PROTEIN"/>
    <property type="match status" value="1"/>
</dbReference>
<dbReference type="Pfam" id="PF10009">
    <property type="entry name" value="DUF2252"/>
    <property type="match status" value="1"/>
</dbReference>
<name>A0A076ELX7_RHOOP</name>
<organism evidence="2 3">
    <name type="scientific">Rhodococcus opacus</name>
    <name type="common">Nocardia opaca</name>
    <dbReference type="NCBI Taxonomy" id="37919"/>
    <lineage>
        <taxon>Bacteria</taxon>
        <taxon>Bacillati</taxon>
        <taxon>Actinomycetota</taxon>
        <taxon>Actinomycetes</taxon>
        <taxon>Mycobacteriales</taxon>
        <taxon>Nocardiaceae</taxon>
        <taxon>Rhodococcus</taxon>
    </lineage>
</organism>
<feature type="compositionally biased region" description="Basic and acidic residues" evidence="1">
    <location>
        <begin position="1"/>
        <end position="30"/>
    </location>
</feature>
<dbReference type="EMBL" id="CP008947">
    <property type="protein sequence ID" value="AII06258.1"/>
    <property type="molecule type" value="Genomic_DNA"/>
</dbReference>
<sequence>MTNYAEHDEPAARPGRSERAQRGAAARRDTPPAALAEHGVADRRDPVGLLARQAQERVAELVPIRYGRMAATAFAFYRGAAAIMADDLSRSPTTGLHTQLCGDAHLSNFGIFATPERRLAFDINDFDETHPGPFEWDVKRLVASLAIAARENGFSGKKTRNIALACAAEYRETIAKQAELGNLAVWYSHIEPTTELVELRAELGKADTKRARTTLEKARRRDSVQALTKLTAVVDGERRIISDPPLLVPVEELYAGEDLESLDRDIRHRLNVYAQSLRWNHRILYDQFRMVQIARKVVGVGSVGTRTWIILMLGADDDDPLFLQVKEAGSSVLSRYVDGPSFATEGERVVSGQRLMQAASDIFLGWERGVGPDGVERDFYVRQLRDGKGSAVVESQTPKVMMLYGRMCARALAYAHARAGDRIAIAAYLGDDTEFEHAIAEFAETYAEQNTGDHAALLEAIAAGRVVAATGF</sequence>
<gene>
    <name evidence="2" type="ORF">EP51_17245</name>
</gene>
<protein>
    <recommendedName>
        <fullName evidence="4">DUF2252 domain-containing protein</fullName>
    </recommendedName>
</protein>
<dbReference type="PANTHER" id="PTHR39441:SF1">
    <property type="entry name" value="DUF2252 DOMAIN-CONTAINING PROTEIN"/>
    <property type="match status" value="1"/>
</dbReference>
<feature type="region of interest" description="Disordered" evidence="1">
    <location>
        <begin position="1"/>
        <end position="41"/>
    </location>
</feature>
<dbReference type="RefSeq" id="WP_235214532.1">
    <property type="nucleotide sequence ID" value="NZ_CP008947.1"/>
</dbReference>
<evidence type="ECO:0008006" key="4">
    <source>
        <dbReference type="Google" id="ProtNLM"/>
    </source>
</evidence>
<dbReference type="Proteomes" id="UP000028488">
    <property type="component" value="Chromosome"/>
</dbReference>
<dbReference type="eggNOG" id="COG4320">
    <property type="taxonomic scope" value="Bacteria"/>
</dbReference>
<reference evidence="2 3" key="1">
    <citation type="submission" date="2014-07" db="EMBL/GenBank/DDBJ databases">
        <title>Genome Sequence of Rhodococcus opacus Strain R7, a Biodegrader of Mono- and Polycyclic Aromatic Hydrocarbons.</title>
        <authorList>
            <person name="Di Gennaro P."/>
            <person name="Zampolli J."/>
            <person name="Presti I."/>
            <person name="Cappelletti M."/>
            <person name="D'Ursi P."/>
            <person name="Orro A."/>
            <person name="Mezzelani A."/>
            <person name="Milanesi L."/>
        </authorList>
    </citation>
    <scope>NUCLEOTIDE SEQUENCE [LARGE SCALE GENOMIC DNA]</scope>
    <source>
        <strain evidence="2 3">R7</strain>
    </source>
</reference>
<accession>A0A076ELX7</accession>